<dbReference type="EMBL" id="VSRR010105123">
    <property type="protein sequence ID" value="MPC96229.1"/>
    <property type="molecule type" value="Genomic_DNA"/>
</dbReference>
<evidence type="ECO:0000313" key="2">
    <source>
        <dbReference type="Proteomes" id="UP000324222"/>
    </source>
</evidence>
<proteinExistence type="predicted"/>
<organism evidence="1 2">
    <name type="scientific">Portunus trituberculatus</name>
    <name type="common">Swimming crab</name>
    <name type="synonym">Neptunus trituberculatus</name>
    <dbReference type="NCBI Taxonomy" id="210409"/>
    <lineage>
        <taxon>Eukaryota</taxon>
        <taxon>Metazoa</taxon>
        <taxon>Ecdysozoa</taxon>
        <taxon>Arthropoda</taxon>
        <taxon>Crustacea</taxon>
        <taxon>Multicrustacea</taxon>
        <taxon>Malacostraca</taxon>
        <taxon>Eumalacostraca</taxon>
        <taxon>Eucarida</taxon>
        <taxon>Decapoda</taxon>
        <taxon>Pleocyemata</taxon>
        <taxon>Brachyura</taxon>
        <taxon>Eubrachyura</taxon>
        <taxon>Portunoidea</taxon>
        <taxon>Portunidae</taxon>
        <taxon>Portuninae</taxon>
        <taxon>Portunus</taxon>
    </lineage>
</organism>
<keyword evidence="2" id="KW-1185">Reference proteome</keyword>
<evidence type="ECO:0000313" key="1">
    <source>
        <dbReference type="EMBL" id="MPC96229.1"/>
    </source>
</evidence>
<dbReference type="AlphaFoldDB" id="A0A5B7JN18"/>
<gene>
    <name evidence="1" type="ORF">E2C01_091474</name>
</gene>
<sequence length="57" mass="6585">MVAEDTLFDGHLKQLRSQIKDYLAPAVADPAKSPREDYFEFLQLTAQFRGRGRTTER</sequence>
<dbReference type="Proteomes" id="UP000324222">
    <property type="component" value="Unassembled WGS sequence"/>
</dbReference>
<accession>A0A5B7JN18</accession>
<reference evidence="1 2" key="1">
    <citation type="submission" date="2019-05" db="EMBL/GenBank/DDBJ databases">
        <title>Another draft genome of Portunus trituberculatus and its Hox gene families provides insights of decapod evolution.</title>
        <authorList>
            <person name="Jeong J.-H."/>
            <person name="Song I."/>
            <person name="Kim S."/>
            <person name="Choi T."/>
            <person name="Kim D."/>
            <person name="Ryu S."/>
            <person name="Kim W."/>
        </authorList>
    </citation>
    <scope>NUCLEOTIDE SEQUENCE [LARGE SCALE GENOMIC DNA]</scope>
    <source>
        <tissue evidence="1">Muscle</tissue>
    </source>
</reference>
<name>A0A5B7JN18_PORTR</name>
<comment type="caution">
    <text evidence="1">The sequence shown here is derived from an EMBL/GenBank/DDBJ whole genome shotgun (WGS) entry which is preliminary data.</text>
</comment>
<protein>
    <submittedName>
        <fullName evidence="1">Uncharacterized protein</fullName>
    </submittedName>
</protein>